<feature type="compositionally biased region" description="Polar residues" evidence="1">
    <location>
        <begin position="1"/>
        <end position="11"/>
    </location>
</feature>
<keyword evidence="3" id="KW-1185">Reference proteome</keyword>
<dbReference type="RefSeq" id="XP_007292009.1">
    <property type="nucleotide sequence ID" value="XM_007291947.1"/>
</dbReference>
<dbReference type="HOGENOM" id="CLU_025206_1_0_1"/>
<evidence type="ECO:0000313" key="2">
    <source>
        <dbReference type="EMBL" id="EKD17751.1"/>
    </source>
</evidence>
<feature type="region of interest" description="Disordered" evidence="1">
    <location>
        <begin position="1"/>
        <end position="54"/>
    </location>
</feature>
<feature type="compositionally biased region" description="Polar residues" evidence="1">
    <location>
        <begin position="73"/>
        <end position="87"/>
    </location>
</feature>
<feature type="compositionally biased region" description="Low complexity" evidence="1">
    <location>
        <begin position="41"/>
        <end position="51"/>
    </location>
</feature>
<sequence>MAISSPFSQDKATGKETVPYTPDKRTSKAQAPPTSDRIDRSSFSSFKESYSGGVAQTFTESKTSTYLRNQYSASDENAIDDSSSGSRTPPELVEERPEAGRGMLTNPHSLLHGFLSPCDGFVGWKRISVGGKKASKSFGDLREALRWSWDESGDVVMRNIDVGKVTKSENELCPAGESKLEKLPQELLGAIIDRLAVDIPPNGFAARNVDLMSLLLTSHKIHFATLGTLYGQVTIPHSRIFAKFLSNVKAHPDLGMIVRRLDFSHFNPTGAGISARERASIQNLIPETLLACLQLTTNLQEFLAQEHIDDELSLAVLKTLFCDLPNLKALDLCACSSPSFRNSFLTIVNTNILPSILPISRLSLHECTVLPSSIYDTIIPRLTRLTHLDVAHTRITDSALHSIPHTVQLTHLNLSKCSFLSGPSVVHFLTTHPAAKTLVYLNLAMDAKSAEMLSSADLTALLPCLPSTLRSLNLKGSKMGSEHLHLLLPLSKHVEELGLGRHLNLCQLTRLFVPDDQASLEEQLAWIPHSLRYIDVSDLSIAQLDLGTLFGSVCPLLKSVAEPLEVIELSSEVLKRLEKVPDVKRVGWCIKETGRRGWLVRVHRGDGIKDEGAREWKWGATFWGMRKVPVARAEVGGLYGHYMFKKT</sequence>
<dbReference type="OrthoDB" id="9994419at2759"/>
<dbReference type="GeneID" id="18760055"/>
<accession>K1WXH6</accession>
<dbReference type="eggNOG" id="ENOG502R9EV">
    <property type="taxonomic scope" value="Eukaryota"/>
</dbReference>
<evidence type="ECO:0000313" key="3">
    <source>
        <dbReference type="Proteomes" id="UP000006753"/>
    </source>
</evidence>
<dbReference type="InterPro" id="IPR032675">
    <property type="entry name" value="LRR_dom_sf"/>
</dbReference>
<dbReference type="Gene3D" id="3.80.10.10">
    <property type="entry name" value="Ribonuclease Inhibitor"/>
    <property type="match status" value="1"/>
</dbReference>
<name>K1WXH6_MARBU</name>
<dbReference type="SUPFAM" id="SSF52047">
    <property type="entry name" value="RNI-like"/>
    <property type="match status" value="1"/>
</dbReference>
<evidence type="ECO:0000256" key="1">
    <source>
        <dbReference type="SAM" id="MobiDB-lite"/>
    </source>
</evidence>
<dbReference type="EMBL" id="JH921435">
    <property type="protein sequence ID" value="EKD17751.1"/>
    <property type="molecule type" value="Genomic_DNA"/>
</dbReference>
<protein>
    <submittedName>
        <fullName evidence="2">Leucine Rich Repeat domain-containing protein</fullName>
    </submittedName>
</protein>
<dbReference type="Proteomes" id="UP000006753">
    <property type="component" value="Unassembled WGS sequence"/>
</dbReference>
<dbReference type="OMA" id="TKQMNAE"/>
<proteinExistence type="predicted"/>
<reference evidence="2 3" key="1">
    <citation type="journal article" date="2012" name="BMC Genomics">
        <title>Sequencing the genome of Marssonina brunnea reveals fungus-poplar co-evolution.</title>
        <authorList>
            <person name="Zhu S."/>
            <person name="Cao Y.-Z."/>
            <person name="Jiang C."/>
            <person name="Tan B.-Y."/>
            <person name="Wang Z."/>
            <person name="Feng S."/>
            <person name="Zhang L."/>
            <person name="Su X.-H."/>
            <person name="Brejova B."/>
            <person name="Vinar T."/>
            <person name="Xu M."/>
            <person name="Wang M.-X."/>
            <person name="Zhang S.-G."/>
            <person name="Huang M.-R."/>
            <person name="Wu R."/>
            <person name="Zhou Y."/>
        </authorList>
    </citation>
    <scope>NUCLEOTIDE SEQUENCE [LARGE SCALE GENOMIC DNA]</scope>
    <source>
        <strain evidence="2 3">MB_m1</strain>
    </source>
</reference>
<dbReference type="AlphaFoldDB" id="K1WXH6"/>
<dbReference type="STRING" id="1072389.K1WXH6"/>
<gene>
    <name evidence="2" type="ORF">MBM_04120</name>
</gene>
<dbReference type="KEGG" id="mbe:MBM_04120"/>
<feature type="region of interest" description="Disordered" evidence="1">
    <location>
        <begin position="73"/>
        <end position="97"/>
    </location>
</feature>
<organism evidence="2 3">
    <name type="scientific">Marssonina brunnea f. sp. multigermtubi (strain MB_m1)</name>
    <name type="common">Marssonina leaf spot fungus</name>
    <dbReference type="NCBI Taxonomy" id="1072389"/>
    <lineage>
        <taxon>Eukaryota</taxon>
        <taxon>Fungi</taxon>
        <taxon>Dikarya</taxon>
        <taxon>Ascomycota</taxon>
        <taxon>Pezizomycotina</taxon>
        <taxon>Leotiomycetes</taxon>
        <taxon>Helotiales</taxon>
        <taxon>Drepanopezizaceae</taxon>
        <taxon>Drepanopeziza</taxon>
    </lineage>
</organism>
<dbReference type="InParanoid" id="K1WXH6"/>